<comment type="caution">
    <text evidence="1">The sequence shown here is derived from an EMBL/GenBank/DDBJ whole genome shotgun (WGS) entry which is preliminary data.</text>
</comment>
<proteinExistence type="predicted"/>
<accession>A0ABV5S7F1</accession>
<dbReference type="Proteomes" id="UP001589532">
    <property type="component" value="Unassembled WGS sequence"/>
</dbReference>
<name>A0ABV5S7F1_9ACTN</name>
<keyword evidence="2" id="KW-1185">Reference proteome</keyword>
<protein>
    <submittedName>
        <fullName evidence="1">Uncharacterized protein</fullName>
    </submittedName>
</protein>
<reference evidence="1 2" key="1">
    <citation type="submission" date="2024-09" db="EMBL/GenBank/DDBJ databases">
        <authorList>
            <person name="Sun Q."/>
            <person name="Mori K."/>
        </authorList>
    </citation>
    <scope>NUCLEOTIDE SEQUENCE [LARGE SCALE GENOMIC DNA]</scope>
    <source>
        <strain evidence="1 2">JCM 3143</strain>
    </source>
</reference>
<dbReference type="EMBL" id="JBHMBW010000022">
    <property type="protein sequence ID" value="MFB9626441.1"/>
    <property type="molecule type" value="Genomic_DNA"/>
</dbReference>
<gene>
    <name evidence="1" type="ORF">ACFFSA_25425</name>
</gene>
<evidence type="ECO:0000313" key="2">
    <source>
        <dbReference type="Proteomes" id="UP001589532"/>
    </source>
</evidence>
<evidence type="ECO:0000313" key="1">
    <source>
        <dbReference type="EMBL" id="MFB9626441.1"/>
    </source>
</evidence>
<dbReference type="RefSeq" id="WP_344984932.1">
    <property type="nucleotide sequence ID" value="NZ_BAAAXV010000001.1"/>
</dbReference>
<organism evidence="1 2">
    <name type="scientific">Nonomuraea helvata</name>
    <dbReference type="NCBI Taxonomy" id="37484"/>
    <lineage>
        <taxon>Bacteria</taxon>
        <taxon>Bacillati</taxon>
        <taxon>Actinomycetota</taxon>
        <taxon>Actinomycetes</taxon>
        <taxon>Streptosporangiales</taxon>
        <taxon>Streptosporangiaceae</taxon>
        <taxon>Nonomuraea</taxon>
    </lineage>
</organism>
<sequence length="60" mass="6876">MARSSHTVAQVWRSDDLSPLPDQAGVREEGYAARRSLVQLRCVVRARLEAERVLPNWWGE</sequence>